<name>A0AA47EM26_9CLOT</name>
<accession>A0AA47EM26</accession>
<protein>
    <recommendedName>
        <fullName evidence="4">Glycosyl hydrolase-like 10 domain-containing protein</fullName>
    </recommendedName>
</protein>
<gene>
    <name evidence="2" type="ORF">LL038_10890</name>
</gene>
<sequence length="982" mass="109951">MKKLLTTTFIILFFILLLSSHNSYAFESINNQIVSPNKIWNIQFNKEINFDAVTQKSITVVDSLGDSIAVKSELGTDMKSILIKPPVKGYTLGASYTLKMNTDIYSKDNTKILNPVKMDFKINNNELVENNKNIKTILNDDCSSLTNGGWNKSLGYTADSFIADSSESEKYDAHVPYSQYFFYNNSQDSISKIDKEVSIGAGPFNVEFDAKILDLQTPSKNVGWRGFAIDIVANNKRYHFSLNSKDLNNKIKINLMNNDSGINPFQTVSASLPSDNNTHRWSIKNDGNNAIAILLDGKIIANFNDPQLSAAGLSDRVILYNDMTDSLTGINSVYVENFAIVKALSIKNSTIITDERNQKINISIDMAIEDEKLITNKEYNIKAYLYKNDKIIAESTTSLDKKAILCTLSNVTQSGEMKLVLELVTGNQEIEEATKNINMNIATVSLNPGQTITSSPGSVYLYTQMDKMVADGQHDVVDSGWKLGSYVDSTSIKNGSIIENGENALSIKMPVKLNGWFRVYVGYVTGTESFKIGETNNSSPQQVDGEISLTSNEVYGDQWINEKSTIISNFNNTSIKVNPIRSRKARIAYIKLIGLTDDQVELYQKQNDNKKSVIYDNDGYSDFFSGYYPDVESLQRNAVDKLAGKNVGELNWCLGTTGVLNYNSKYAGNAFDGMGEFDSELRNGDRLAKSQILNILSTGKSPLEIVTNRGLYKGIKVNASLRMDAFYNPTIGGYLNGAIYEKYKQYSQTGGRSLSYFYPEVREYIKNILLEAASYNNVAGITLDFCRYPVVFGRETPTDQKIFIMNEFIRTLRNELPKNKTITVRVPWDNPLQYGFDLNTWIKEGLIDTLVPSSIGNEQFFNVKPYVAMVKDTSVKLYIGISGDVSGHDLTKKEEELIKRGLYIHTNVSLDIQQYLLRAYDIYEAGADGIFLFNSSSKIYMNSGSPIESTFLGEKALIEKWHEFDYISGLMVNKINITKPAL</sequence>
<organism evidence="2 3">
    <name type="scientific">Clostridium estertheticum</name>
    <dbReference type="NCBI Taxonomy" id="238834"/>
    <lineage>
        <taxon>Bacteria</taxon>
        <taxon>Bacillati</taxon>
        <taxon>Bacillota</taxon>
        <taxon>Clostridia</taxon>
        <taxon>Eubacteriales</taxon>
        <taxon>Clostridiaceae</taxon>
        <taxon>Clostridium</taxon>
    </lineage>
</organism>
<keyword evidence="1" id="KW-0732">Signal</keyword>
<dbReference type="EMBL" id="CP086239">
    <property type="protein sequence ID" value="WAG62697.1"/>
    <property type="molecule type" value="Genomic_DNA"/>
</dbReference>
<dbReference type="AlphaFoldDB" id="A0AA47EM26"/>
<evidence type="ECO:0000313" key="2">
    <source>
        <dbReference type="EMBL" id="WAG62697.1"/>
    </source>
</evidence>
<dbReference type="RefSeq" id="WP_216125934.1">
    <property type="nucleotide sequence ID" value="NZ_CP086239.1"/>
</dbReference>
<evidence type="ECO:0000256" key="1">
    <source>
        <dbReference type="SAM" id="SignalP"/>
    </source>
</evidence>
<reference evidence="2" key="1">
    <citation type="submission" date="2021-11" db="EMBL/GenBank/DDBJ databases">
        <title>Clostridia strains as spoilage organisms.</title>
        <authorList>
            <person name="Wambui J."/>
            <person name="Stevens M.J.A."/>
            <person name="Stephan R."/>
        </authorList>
    </citation>
    <scope>NUCLEOTIDE SEQUENCE</scope>
    <source>
        <strain evidence="2">CF009</strain>
    </source>
</reference>
<dbReference type="Proteomes" id="UP001164733">
    <property type="component" value="Chromosome"/>
</dbReference>
<evidence type="ECO:0000313" key="3">
    <source>
        <dbReference type="Proteomes" id="UP001164733"/>
    </source>
</evidence>
<feature type="signal peptide" evidence="1">
    <location>
        <begin position="1"/>
        <end position="25"/>
    </location>
</feature>
<evidence type="ECO:0008006" key="4">
    <source>
        <dbReference type="Google" id="ProtNLM"/>
    </source>
</evidence>
<proteinExistence type="predicted"/>
<feature type="chain" id="PRO_5041418646" description="Glycosyl hydrolase-like 10 domain-containing protein" evidence="1">
    <location>
        <begin position="26"/>
        <end position="982"/>
    </location>
</feature>